<evidence type="ECO:0000313" key="3">
    <source>
        <dbReference type="Proteomes" id="UP000325315"/>
    </source>
</evidence>
<name>A0A5B6USS1_9ROSI</name>
<dbReference type="Proteomes" id="UP000325315">
    <property type="component" value="Unassembled WGS sequence"/>
</dbReference>
<dbReference type="AlphaFoldDB" id="A0A5B6USS1"/>
<dbReference type="OrthoDB" id="1002344at2759"/>
<accession>A0A5B6USS1</accession>
<dbReference type="Pfam" id="PF14111">
    <property type="entry name" value="DUF4283"/>
    <property type="match status" value="1"/>
</dbReference>
<evidence type="ECO:0000259" key="1">
    <source>
        <dbReference type="Pfam" id="PF14111"/>
    </source>
</evidence>
<comment type="caution">
    <text evidence="2">The sequence shown here is derived from an EMBL/GenBank/DDBJ whole genome shotgun (WGS) entry which is preliminary data.</text>
</comment>
<gene>
    <name evidence="2" type="ORF">EPI10_027749</name>
</gene>
<dbReference type="InterPro" id="IPR040256">
    <property type="entry name" value="At4g02000-like"/>
</dbReference>
<evidence type="ECO:0000313" key="2">
    <source>
        <dbReference type="EMBL" id="KAA3461150.1"/>
    </source>
</evidence>
<feature type="domain" description="DUF4283" evidence="1">
    <location>
        <begin position="52"/>
        <end position="117"/>
    </location>
</feature>
<protein>
    <submittedName>
        <fullName evidence="2">GroES-like zinc-binding alcohol dehydrogenase family protein</fullName>
    </submittedName>
</protein>
<dbReference type="PANTHER" id="PTHR31286:SF173">
    <property type="entry name" value="DUF4283 DOMAIN-CONTAINING PROTEIN"/>
    <property type="match status" value="1"/>
</dbReference>
<proteinExistence type="predicted"/>
<sequence>MLVSLMNRSELGWKSFEEDDSQLIKGDVFIGTEDRLPSIRFSDQVWQILYKNMSRIVVVKLLGRKVGYQTLSNIIYYIWKPSTPICIMDLENDYFMIKFQSEVDYFKALTKGSWVIQLPILSRFMYRMSVLTNTGEMVGVLVRLDDNIWFFLDLNKPLVSLIKIDARVQSVEYESLSNICFSCGHYGHLQDSRLSVPIQKKVGEIDNSHFSELND</sequence>
<dbReference type="PANTHER" id="PTHR31286">
    <property type="entry name" value="GLYCINE-RICH CELL WALL STRUCTURAL PROTEIN 1.8-LIKE"/>
    <property type="match status" value="1"/>
</dbReference>
<dbReference type="EMBL" id="SMMG02000009">
    <property type="protein sequence ID" value="KAA3461150.1"/>
    <property type="molecule type" value="Genomic_DNA"/>
</dbReference>
<dbReference type="InterPro" id="IPR025558">
    <property type="entry name" value="DUF4283"/>
</dbReference>
<reference evidence="2" key="1">
    <citation type="submission" date="2019-08" db="EMBL/GenBank/DDBJ databases">
        <authorList>
            <person name="Liu F."/>
        </authorList>
    </citation>
    <scope>NUCLEOTIDE SEQUENCE [LARGE SCALE GENOMIC DNA]</scope>
    <source>
        <strain evidence="2">PA1801</strain>
        <tissue evidence="2">Leaf</tissue>
    </source>
</reference>
<keyword evidence="3" id="KW-1185">Reference proteome</keyword>
<organism evidence="2 3">
    <name type="scientific">Gossypium australe</name>
    <dbReference type="NCBI Taxonomy" id="47621"/>
    <lineage>
        <taxon>Eukaryota</taxon>
        <taxon>Viridiplantae</taxon>
        <taxon>Streptophyta</taxon>
        <taxon>Embryophyta</taxon>
        <taxon>Tracheophyta</taxon>
        <taxon>Spermatophyta</taxon>
        <taxon>Magnoliopsida</taxon>
        <taxon>eudicotyledons</taxon>
        <taxon>Gunneridae</taxon>
        <taxon>Pentapetalae</taxon>
        <taxon>rosids</taxon>
        <taxon>malvids</taxon>
        <taxon>Malvales</taxon>
        <taxon>Malvaceae</taxon>
        <taxon>Malvoideae</taxon>
        <taxon>Gossypium</taxon>
    </lineage>
</organism>